<gene>
    <name evidence="2" type="ORF">Cvel_11358</name>
</gene>
<reference evidence="2" key="1">
    <citation type="submission" date="2014-11" db="EMBL/GenBank/DDBJ databases">
        <authorList>
            <person name="Otto D Thomas"/>
            <person name="Naeem Raeece"/>
        </authorList>
    </citation>
    <scope>NUCLEOTIDE SEQUENCE</scope>
</reference>
<feature type="non-terminal residue" evidence="2">
    <location>
        <position position="88"/>
    </location>
</feature>
<protein>
    <submittedName>
        <fullName evidence="2">Uncharacterized protein</fullName>
    </submittedName>
</protein>
<dbReference type="EMBL" id="CDMZ01005291">
    <property type="protein sequence ID" value="CEM52572.1"/>
    <property type="molecule type" value="Genomic_DNA"/>
</dbReference>
<accession>A0A0G4I6L6</accession>
<proteinExistence type="predicted"/>
<organism evidence="2">
    <name type="scientific">Chromera velia CCMP2878</name>
    <dbReference type="NCBI Taxonomy" id="1169474"/>
    <lineage>
        <taxon>Eukaryota</taxon>
        <taxon>Sar</taxon>
        <taxon>Alveolata</taxon>
        <taxon>Colpodellida</taxon>
        <taxon>Chromeraceae</taxon>
        <taxon>Chromera</taxon>
    </lineage>
</organism>
<evidence type="ECO:0000313" key="2">
    <source>
        <dbReference type="EMBL" id="CEM52572.1"/>
    </source>
</evidence>
<evidence type="ECO:0000256" key="1">
    <source>
        <dbReference type="SAM" id="MobiDB-lite"/>
    </source>
</evidence>
<sequence>MCTGPLNDAEGWASGEAGREQRRLNSESSSTGWPSPISAAALGESHSLVVAAGRVMSFGRGIGLGFEWSLWSRQIPTEIPGLTEVRDV</sequence>
<feature type="region of interest" description="Disordered" evidence="1">
    <location>
        <begin position="1"/>
        <end position="37"/>
    </location>
</feature>
<dbReference type="AlphaFoldDB" id="A0A0G4I6L6"/>
<name>A0A0G4I6L6_9ALVE</name>